<evidence type="ECO:0000256" key="2">
    <source>
        <dbReference type="ARBA" id="ARBA00022771"/>
    </source>
</evidence>
<dbReference type="InterPro" id="IPR013083">
    <property type="entry name" value="Znf_RING/FYVE/PHD"/>
</dbReference>
<keyword evidence="2 4" id="KW-0863">Zinc-finger</keyword>
<gene>
    <name evidence="7" type="ORF">MCUN1_003828</name>
</gene>
<evidence type="ECO:0000259" key="6">
    <source>
        <dbReference type="PROSITE" id="PS50016"/>
    </source>
</evidence>
<dbReference type="InterPro" id="IPR019787">
    <property type="entry name" value="Znf_PHD-finger"/>
</dbReference>
<dbReference type="Gene3D" id="3.30.40.10">
    <property type="entry name" value="Zinc/RING finger domain, C3HC4 (zinc finger)"/>
    <property type="match status" value="1"/>
</dbReference>
<feature type="compositionally biased region" description="Polar residues" evidence="5">
    <location>
        <begin position="453"/>
        <end position="468"/>
    </location>
</feature>
<dbReference type="PROSITE" id="PS50016">
    <property type="entry name" value="ZF_PHD_2"/>
    <property type="match status" value="1"/>
</dbReference>
<accession>A0AAF0EU31</accession>
<keyword evidence="3" id="KW-0862">Zinc</keyword>
<feature type="domain" description="PHD-type" evidence="6">
    <location>
        <begin position="275"/>
        <end position="325"/>
    </location>
</feature>
<organism evidence="7 8">
    <name type="scientific">Malassezia cuniculi</name>
    <dbReference type="NCBI Taxonomy" id="948313"/>
    <lineage>
        <taxon>Eukaryota</taxon>
        <taxon>Fungi</taxon>
        <taxon>Dikarya</taxon>
        <taxon>Basidiomycota</taxon>
        <taxon>Ustilaginomycotina</taxon>
        <taxon>Malasseziomycetes</taxon>
        <taxon>Malasseziales</taxon>
        <taxon>Malasseziaceae</taxon>
        <taxon>Malassezia</taxon>
    </lineage>
</organism>
<keyword evidence="8" id="KW-1185">Reference proteome</keyword>
<protein>
    <recommendedName>
        <fullName evidence="6">PHD-type domain-containing protein</fullName>
    </recommendedName>
</protein>
<dbReference type="AlphaFoldDB" id="A0AAF0EU31"/>
<dbReference type="InterPro" id="IPR011011">
    <property type="entry name" value="Znf_FYVE_PHD"/>
</dbReference>
<evidence type="ECO:0000256" key="4">
    <source>
        <dbReference type="PROSITE-ProRule" id="PRU00146"/>
    </source>
</evidence>
<reference evidence="7" key="1">
    <citation type="submission" date="2023-03" db="EMBL/GenBank/DDBJ databases">
        <title>Mating type loci evolution in Malassezia.</title>
        <authorList>
            <person name="Coelho M.A."/>
        </authorList>
    </citation>
    <scope>NUCLEOTIDE SEQUENCE</scope>
    <source>
        <strain evidence="7">CBS 11721</strain>
    </source>
</reference>
<feature type="compositionally biased region" description="Low complexity" evidence="5">
    <location>
        <begin position="469"/>
        <end position="478"/>
    </location>
</feature>
<keyword evidence="1" id="KW-0479">Metal-binding</keyword>
<dbReference type="SUPFAM" id="SSF57903">
    <property type="entry name" value="FYVE/PHD zinc finger"/>
    <property type="match status" value="1"/>
</dbReference>
<dbReference type="Proteomes" id="UP001219933">
    <property type="component" value="Chromosome 6"/>
</dbReference>
<evidence type="ECO:0000256" key="1">
    <source>
        <dbReference type="ARBA" id="ARBA00022723"/>
    </source>
</evidence>
<sequence length="523" mass="55937">MAMVQPSFTAMGPPPMVFTQSPAKRLRNAQKTPSPAARNDTGRRRQARPVRSTLRSRRQGSALGRTQYTLANNSGCASAAMKALQPVPRIPPPAAAAAAAAATHTSAGSSASASAAAAAGPTHPTPRVDPLAAFTLEAHTRTLAPVVVEGMGRIVMHCALLDQLGCPTQWHPTPLAPRYSTDERAARDQAVRRWLSADDDEPEQAAAVPVASPVHHPMVAKVLRERSRYSRMPRARKRDMWIAADGRRVSRRARMRTSRVTCTLRTLVASGITPTLGCRCGFRDEHMDLVQCDGCRMWLHLSCVGVCNVQQLGDGEWLCDDCYESTTALGRPASRPRLRGGLATTLAVAPPTPERPERRVSMCDAARTPSPPPIDLAFSTPSRTRARPAHIWTSPSISTGTPQTPCVTDTPLDLWATPQRALLGSRVVAAADSPWPESPVLATRAGGSIGDSWSSPPALSCHDSSVGMSSSPFPTTPTWSRENHSDAGYVMKMRIESAETPPQPPKHPGTSALLPPLAANGIV</sequence>
<evidence type="ECO:0000313" key="8">
    <source>
        <dbReference type="Proteomes" id="UP001219933"/>
    </source>
</evidence>
<feature type="region of interest" description="Disordered" evidence="5">
    <location>
        <begin position="453"/>
        <end position="482"/>
    </location>
</feature>
<dbReference type="Pfam" id="PF00628">
    <property type="entry name" value="PHD"/>
    <property type="match status" value="1"/>
</dbReference>
<dbReference type="GO" id="GO:0008270">
    <property type="term" value="F:zinc ion binding"/>
    <property type="evidence" value="ECO:0007669"/>
    <property type="project" value="UniProtKB-KW"/>
</dbReference>
<name>A0AAF0EU31_9BASI</name>
<evidence type="ECO:0000256" key="5">
    <source>
        <dbReference type="SAM" id="MobiDB-lite"/>
    </source>
</evidence>
<dbReference type="InterPro" id="IPR019786">
    <property type="entry name" value="Zinc_finger_PHD-type_CS"/>
</dbReference>
<dbReference type="PROSITE" id="PS01359">
    <property type="entry name" value="ZF_PHD_1"/>
    <property type="match status" value="1"/>
</dbReference>
<evidence type="ECO:0000313" key="7">
    <source>
        <dbReference type="EMBL" id="WFD36936.1"/>
    </source>
</evidence>
<feature type="region of interest" description="Disordered" evidence="5">
    <location>
        <begin position="498"/>
        <end position="523"/>
    </location>
</feature>
<evidence type="ECO:0000256" key="3">
    <source>
        <dbReference type="ARBA" id="ARBA00022833"/>
    </source>
</evidence>
<feature type="region of interest" description="Disordered" evidence="5">
    <location>
        <begin position="1"/>
        <end position="67"/>
    </location>
</feature>
<feature type="compositionally biased region" description="Basic residues" evidence="5">
    <location>
        <begin position="44"/>
        <end position="58"/>
    </location>
</feature>
<dbReference type="CDD" id="cd15489">
    <property type="entry name" value="PHD_SF"/>
    <property type="match status" value="1"/>
</dbReference>
<dbReference type="EMBL" id="CP119882">
    <property type="protein sequence ID" value="WFD36936.1"/>
    <property type="molecule type" value="Genomic_DNA"/>
</dbReference>
<proteinExistence type="predicted"/>